<dbReference type="InterPro" id="IPR011993">
    <property type="entry name" value="PH-like_dom_sf"/>
</dbReference>
<dbReference type="OrthoDB" id="2272012at2759"/>
<feature type="compositionally biased region" description="Low complexity" evidence="1">
    <location>
        <begin position="670"/>
        <end position="680"/>
    </location>
</feature>
<organism evidence="6 7">
    <name type="scientific">Owenia fusiformis</name>
    <name type="common">Polychaete worm</name>
    <dbReference type="NCBI Taxonomy" id="6347"/>
    <lineage>
        <taxon>Eukaryota</taxon>
        <taxon>Metazoa</taxon>
        <taxon>Spiralia</taxon>
        <taxon>Lophotrochozoa</taxon>
        <taxon>Annelida</taxon>
        <taxon>Polychaeta</taxon>
        <taxon>Sedentaria</taxon>
        <taxon>Canalipalpata</taxon>
        <taxon>Sabellida</taxon>
        <taxon>Oweniida</taxon>
        <taxon>Oweniidae</taxon>
        <taxon>Owenia</taxon>
    </lineage>
</organism>
<keyword evidence="7" id="KW-1185">Reference proteome</keyword>
<dbReference type="GO" id="GO:0005634">
    <property type="term" value="C:nucleus"/>
    <property type="evidence" value="ECO:0007669"/>
    <property type="project" value="TreeGrafter"/>
</dbReference>
<dbReference type="AlphaFoldDB" id="A0A8S4NZZ0"/>
<dbReference type="PANTHER" id="PTHR46848:SF1">
    <property type="entry name" value="REGULATOR OF G-PROTEIN SIGNALING 3"/>
    <property type="match status" value="1"/>
</dbReference>
<feature type="compositionally biased region" description="Polar residues" evidence="1">
    <location>
        <begin position="652"/>
        <end position="662"/>
    </location>
</feature>
<dbReference type="Gene3D" id="2.60.40.150">
    <property type="entry name" value="C2 domain"/>
    <property type="match status" value="1"/>
</dbReference>
<dbReference type="SMART" id="SM00325">
    <property type="entry name" value="RhoGEF"/>
    <property type="match status" value="1"/>
</dbReference>
<feature type="domain" description="DH" evidence="4">
    <location>
        <begin position="440"/>
        <end position="628"/>
    </location>
</feature>
<dbReference type="Pfam" id="PF17820">
    <property type="entry name" value="PDZ_6"/>
    <property type="match status" value="1"/>
</dbReference>
<feature type="domain" description="PDZ" evidence="5">
    <location>
        <begin position="273"/>
        <end position="350"/>
    </location>
</feature>
<dbReference type="SUPFAM" id="SSF48065">
    <property type="entry name" value="DBL homology domain (DH-domain)"/>
    <property type="match status" value="1"/>
</dbReference>
<dbReference type="InterPro" id="IPR035899">
    <property type="entry name" value="DBL_dom_sf"/>
</dbReference>
<dbReference type="InterPro" id="IPR001849">
    <property type="entry name" value="PH_domain"/>
</dbReference>
<dbReference type="SMART" id="SM00239">
    <property type="entry name" value="C2"/>
    <property type="match status" value="1"/>
</dbReference>
<dbReference type="Gene3D" id="1.20.900.10">
    <property type="entry name" value="Dbl homology (DH) domain"/>
    <property type="match status" value="1"/>
</dbReference>
<dbReference type="Gene3D" id="2.30.42.10">
    <property type="match status" value="1"/>
</dbReference>
<dbReference type="InterPro" id="IPR041489">
    <property type="entry name" value="PDZ_6"/>
</dbReference>
<dbReference type="InterPro" id="IPR000219">
    <property type="entry name" value="DH_dom"/>
</dbReference>
<feature type="compositionally biased region" description="Low complexity" evidence="1">
    <location>
        <begin position="633"/>
        <end position="651"/>
    </location>
</feature>
<evidence type="ECO:0000313" key="6">
    <source>
        <dbReference type="EMBL" id="CAH1786294.1"/>
    </source>
</evidence>
<dbReference type="Pfam" id="PF00168">
    <property type="entry name" value="C2"/>
    <property type="match status" value="1"/>
</dbReference>
<dbReference type="Pfam" id="PF00621">
    <property type="entry name" value="RhoGEF"/>
    <property type="match status" value="1"/>
</dbReference>
<evidence type="ECO:0000259" key="2">
    <source>
        <dbReference type="PROSITE" id="PS50003"/>
    </source>
</evidence>
<dbReference type="EMBL" id="CAIIXF020000006">
    <property type="protein sequence ID" value="CAH1786294.1"/>
    <property type="molecule type" value="Genomic_DNA"/>
</dbReference>
<dbReference type="InterPro" id="IPR036034">
    <property type="entry name" value="PDZ_sf"/>
</dbReference>
<dbReference type="SMART" id="SM00228">
    <property type="entry name" value="PDZ"/>
    <property type="match status" value="1"/>
</dbReference>
<dbReference type="GO" id="GO:0005085">
    <property type="term" value="F:guanyl-nucleotide exchange factor activity"/>
    <property type="evidence" value="ECO:0007669"/>
    <property type="project" value="InterPro"/>
</dbReference>
<proteinExistence type="predicted"/>
<evidence type="ECO:0000259" key="4">
    <source>
        <dbReference type="PROSITE" id="PS50010"/>
    </source>
</evidence>
<dbReference type="PANTHER" id="PTHR46848">
    <property type="entry name" value="REGULATOR OF G-PROTEIN SIGNALING 3"/>
    <property type="match status" value="1"/>
</dbReference>
<evidence type="ECO:0000313" key="7">
    <source>
        <dbReference type="Proteomes" id="UP000749559"/>
    </source>
</evidence>
<dbReference type="InterPro" id="IPR035892">
    <property type="entry name" value="C2_domain_sf"/>
</dbReference>
<dbReference type="GO" id="GO:0005886">
    <property type="term" value="C:plasma membrane"/>
    <property type="evidence" value="ECO:0007669"/>
    <property type="project" value="TreeGrafter"/>
</dbReference>
<dbReference type="SUPFAM" id="SSF50156">
    <property type="entry name" value="PDZ domain-like"/>
    <property type="match status" value="1"/>
</dbReference>
<protein>
    <submittedName>
        <fullName evidence="6">Uncharacterized protein</fullName>
    </submittedName>
</protein>
<comment type="caution">
    <text evidence="6">The sequence shown here is derived from an EMBL/GenBank/DDBJ whole genome shotgun (WGS) entry which is preliminary data.</text>
</comment>
<feature type="domain" description="PH" evidence="2">
    <location>
        <begin position="711"/>
        <end position="816"/>
    </location>
</feature>
<accession>A0A8S4NZZ0</accession>
<evidence type="ECO:0000259" key="3">
    <source>
        <dbReference type="PROSITE" id="PS50004"/>
    </source>
</evidence>
<reference evidence="6" key="1">
    <citation type="submission" date="2022-03" db="EMBL/GenBank/DDBJ databases">
        <authorList>
            <person name="Martin C."/>
        </authorList>
    </citation>
    <scope>NUCLEOTIDE SEQUENCE</scope>
</reference>
<dbReference type="PROSITE" id="PS50106">
    <property type="entry name" value="PDZ"/>
    <property type="match status" value="1"/>
</dbReference>
<dbReference type="SMART" id="SM00233">
    <property type="entry name" value="PH"/>
    <property type="match status" value="1"/>
</dbReference>
<evidence type="ECO:0000256" key="1">
    <source>
        <dbReference type="SAM" id="MobiDB-lite"/>
    </source>
</evidence>
<name>A0A8S4NZZ0_OWEFU</name>
<dbReference type="SUPFAM" id="SSF50729">
    <property type="entry name" value="PH domain-like"/>
    <property type="match status" value="1"/>
</dbReference>
<feature type="region of interest" description="Disordered" evidence="1">
    <location>
        <begin position="633"/>
        <end position="680"/>
    </location>
</feature>
<dbReference type="PROSITE" id="PS50004">
    <property type="entry name" value="C2"/>
    <property type="match status" value="1"/>
</dbReference>
<dbReference type="Proteomes" id="UP000749559">
    <property type="component" value="Unassembled WGS sequence"/>
</dbReference>
<sequence length="837" mass="95353">MYMDKIWNGVTTDTSSSSECTSHSGSAGYSHRGSSIDIPLCSLRRPAHSRDSLDSSSEDEIYHQNRNILSMRNNNTMPCMLFADRQNSTVAYKESRTRTAMVQSFRGQLKLSVYMNCGLLTIHIVQARGLTNKTKSQCDSYIKMSLYPDDAKRTHCKTEMVYETNNPVYDEKFSFELLDGDKKKRLLISIWHRDIKKERSEFLGCMSFGLKHLLATSRTITGWYYLLTEDIGRKKHLRATETTVPTQPPLPQKKVPSNIPPVNKDVLWMESITLVIGRGRKGYGFTVLGSSPVRIGRVDEGSQAHKQGLEKGDCLVRINGQNVSRSSAESIVRIIRLSTKQIVLDVQRARTVTDIPEPHVTLMDNVDRNQNIEKFKMADDCKENMVKHAGISTVPPIGTPKKLMDEERRTQSEPNLEALNTSSVPQIMIAYQDLTEQERMRQQDINDLITLEREFVMSMQHGIQRFSRPLRHRLISPHEHATLFQNIEKLVLISECHLRQLREQSILYSDVPDQTIGFVDTVGGTYVHKIQVLCDAYEIYSRGLRRAESLLADLKKYNEFNTFLQEQDSFNQKLMLEDFIRQPILFIRQFYRQINVIASSTAELHYDFIDLDNVVQAMEQTCQIIHEHLTLRPSSTSGGSTGSLSQGQMSQENTGDSGSSRSPPEAPCPSRTSTQSIQSTSSLDSDVLDIQSKLIFSSSVPAFTLSTPGRHLIYSGDLLYTENRKWIKLNVLLFSDLILLTKMQQDGRYAVIDEPLNLHEVREMDFDCEHPAEFELVSERGSHDYYLNWNARVVTLRAPTTEQKCTWKSLLSQRISTSCRSIPHELSTERVGQLAIL</sequence>
<dbReference type="PROSITE" id="PS50003">
    <property type="entry name" value="PH_DOMAIN"/>
    <property type="match status" value="1"/>
</dbReference>
<evidence type="ECO:0000259" key="5">
    <source>
        <dbReference type="PROSITE" id="PS50106"/>
    </source>
</evidence>
<dbReference type="SUPFAM" id="SSF49562">
    <property type="entry name" value="C2 domain (Calcium/lipid-binding domain, CaLB)"/>
    <property type="match status" value="1"/>
</dbReference>
<feature type="compositionally biased region" description="Low complexity" evidence="1">
    <location>
        <begin position="11"/>
        <end position="26"/>
    </location>
</feature>
<dbReference type="InterPro" id="IPR000008">
    <property type="entry name" value="C2_dom"/>
</dbReference>
<dbReference type="PROSITE" id="PS50010">
    <property type="entry name" value="DH_2"/>
    <property type="match status" value="1"/>
</dbReference>
<feature type="domain" description="C2" evidence="3">
    <location>
        <begin position="105"/>
        <end position="224"/>
    </location>
</feature>
<gene>
    <name evidence="6" type="ORF">OFUS_LOCUS12216</name>
</gene>
<feature type="region of interest" description="Disordered" evidence="1">
    <location>
        <begin position="11"/>
        <end position="32"/>
    </location>
</feature>
<dbReference type="Gene3D" id="2.30.29.30">
    <property type="entry name" value="Pleckstrin-homology domain (PH domain)/Phosphotyrosine-binding domain (PTB)"/>
    <property type="match status" value="1"/>
</dbReference>
<dbReference type="InterPro" id="IPR001478">
    <property type="entry name" value="PDZ"/>
</dbReference>